<feature type="compositionally biased region" description="Low complexity" evidence="1">
    <location>
        <begin position="239"/>
        <end position="248"/>
    </location>
</feature>
<evidence type="ECO:0000256" key="2">
    <source>
        <dbReference type="SAM" id="SignalP"/>
    </source>
</evidence>
<feature type="signal peptide" evidence="2">
    <location>
        <begin position="1"/>
        <end position="28"/>
    </location>
</feature>
<organism evidence="3 4">
    <name type="scientific">Meloidogyne hapla</name>
    <name type="common">Root-knot nematode worm</name>
    <dbReference type="NCBI Taxonomy" id="6305"/>
    <lineage>
        <taxon>Eukaryota</taxon>
        <taxon>Metazoa</taxon>
        <taxon>Ecdysozoa</taxon>
        <taxon>Nematoda</taxon>
        <taxon>Chromadorea</taxon>
        <taxon>Rhabditida</taxon>
        <taxon>Tylenchina</taxon>
        <taxon>Tylenchomorpha</taxon>
        <taxon>Tylenchoidea</taxon>
        <taxon>Meloidogynidae</taxon>
        <taxon>Meloidogyninae</taxon>
        <taxon>Meloidogyne</taxon>
    </lineage>
</organism>
<dbReference type="WBParaSite" id="MhA1_Contig895.frz3.gene1">
    <property type="protein sequence ID" value="MhA1_Contig895.frz3.gene1"/>
    <property type="gene ID" value="MhA1_Contig895.frz3.gene1"/>
</dbReference>
<evidence type="ECO:0000313" key="4">
    <source>
        <dbReference type="WBParaSite" id="MhA1_Contig895.frz3.gene1"/>
    </source>
</evidence>
<dbReference type="Proteomes" id="UP000095281">
    <property type="component" value="Unplaced"/>
</dbReference>
<name>A0A1I8BZX1_MELHA</name>
<keyword evidence="2" id="KW-0732">Signal</keyword>
<evidence type="ECO:0000256" key="1">
    <source>
        <dbReference type="SAM" id="MobiDB-lite"/>
    </source>
</evidence>
<keyword evidence="3" id="KW-1185">Reference proteome</keyword>
<feature type="region of interest" description="Disordered" evidence="1">
    <location>
        <begin position="231"/>
        <end position="254"/>
    </location>
</feature>
<accession>A0A1I8BZX1</accession>
<sequence>MSSYFSFKKLFLIIFISISLNIFPLGNAGSSFYTNQRQSSGSGGGNSYGEYGQYYGNNGKNGNELELRTDEWNGGRRRSNTRILSEQQQHLSSYNKKILDSEMKEATFELEDYCTERCQLPCYPSFFVQGRSNLVQIQFKCSKLKPIERKLHEKLVASISGASIFEFFVAGIICFCKNPQIIHRNRGNNEENELNKQIPVLTHSINGTVTTSTGVSPEHEHLVEKIPHIDEGIHPAPLNNNGGFNHQHNQQKHYNKPEHHYVKTNLFKGNGEHSIV</sequence>
<reference evidence="4" key="1">
    <citation type="submission" date="2016-11" db="UniProtKB">
        <authorList>
            <consortium name="WormBaseParasite"/>
        </authorList>
    </citation>
    <scope>IDENTIFICATION</scope>
</reference>
<evidence type="ECO:0000313" key="3">
    <source>
        <dbReference type="Proteomes" id="UP000095281"/>
    </source>
</evidence>
<dbReference type="AlphaFoldDB" id="A0A1I8BZX1"/>
<proteinExistence type="predicted"/>
<feature type="chain" id="PRO_5009316330" evidence="2">
    <location>
        <begin position="29"/>
        <end position="276"/>
    </location>
</feature>
<protein>
    <submittedName>
        <fullName evidence="4">Uncharacterized protein</fullName>
    </submittedName>
</protein>